<protein>
    <submittedName>
        <fullName evidence="2">Putative phage infection (PIP) family protein YhgE</fullName>
    </submittedName>
</protein>
<evidence type="ECO:0000256" key="1">
    <source>
        <dbReference type="SAM" id="SignalP"/>
    </source>
</evidence>
<organism evidence="2 3">
    <name type="scientific">Phytomonospora endophytica</name>
    <dbReference type="NCBI Taxonomy" id="714109"/>
    <lineage>
        <taxon>Bacteria</taxon>
        <taxon>Bacillati</taxon>
        <taxon>Actinomycetota</taxon>
        <taxon>Actinomycetes</taxon>
        <taxon>Micromonosporales</taxon>
        <taxon>Micromonosporaceae</taxon>
        <taxon>Phytomonospora</taxon>
    </lineage>
</organism>
<keyword evidence="1" id="KW-0732">Signal</keyword>
<dbReference type="Proteomes" id="UP000548476">
    <property type="component" value="Unassembled WGS sequence"/>
</dbReference>
<feature type="signal peptide" evidence="1">
    <location>
        <begin position="1"/>
        <end position="23"/>
    </location>
</feature>
<reference evidence="2 3" key="1">
    <citation type="submission" date="2020-08" db="EMBL/GenBank/DDBJ databases">
        <title>Genomic Encyclopedia of Type Strains, Phase IV (KMG-IV): sequencing the most valuable type-strain genomes for metagenomic binning, comparative biology and taxonomic classification.</title>
        <authorList>
            <person name="Goeker M."/>
        </authorList>
    </citation>
    <scope>NUCLEOTIDE SEQUENCE [LARGE SCALE GENOMIC DNA]</scope>
    <source>
        <strain evidence="2 3">YIM 65646</strain>
    </source>
</reference>
<dbReference type="PROSITE" id="PS51257">
    <property type="entry name" value="PROKAR_LIPOPROTEIN"/>
    <property type="match status" value="1"/>
</dbReference>
<gene>
    <name evidence="2" type="ORF">HNR73_007879</name>
</gene>
<sequence>MNRMTRRIATIVVAGAFALPTLAACGAAEQAVDCANLSGAVTESLGSIAGDSAALKEQATKLREQAADVGDQELKDAVNKLADGFDRLAELQDKATNDPASLTPAEADELSQLASDIPAQAGTISTKCTDVTS</sequence>
<evidence type="ECO:0000313" key="3">
    <source>
        <dbReference type="Proteomes" id="UP000548476"/>
    </source>
</evidence>
<keyword evidence="3" id="KW-1185">Reference proteome</keyword>
<accession>A0A841G7D4</accession>
<comment type="caution">
    <text evidence="2">The sequence shown here is derived from an EMBL/GenBank/DDBJ whole genome shotgun (WGS) entry which is preliminary data.</text>
</comment>
<name>A0A841G7D4_9ACTN</name>
<dbReference type="EMBL" id="JACHGT010000028">
    <property type="protein sequence ID" value="MBB6039980.1"/>
    <property type="molecule type" value="Genomic_DNA"/>
</dbReference>
<feature type="chain" id="PRO_5032733618" evidence="1">
    <location>
        <begin position="24"/>
        <end position="133"/>
    </location>
</feature>
<dbReference type="AlphaFoldDB" id="A0A841G7D4"/>
<proteinExistence type="predicted"/>
<dbReference type="RefSeq" id="WP_184793054.1">
    <property type="nucleotide sequence ID" value="NZ_BONT01000080.1"/>
</dbReference>
<evidence type="ECO:0000313" key="2">
    <source>
        <dbReference type="EMBL" id="MBB6039980.1"/>
    </source>
</evidence>